<dbReference type="OrthoDB" id="9780903at2"/>
<proteinExistence type="inferred from homology"/>
<feature type="binding site" evidence="2">
    <location>
        <position position="61"/>
    </location>
    <ligand>
        <name>Fe cation</name>
        <dbReference type="ChEBI" id="CHEBI:24875"/>
    </ligand>
</feature>
<dbReference type="Gene3D" id="2.60.120.10">
    <property type="entry name" value="Jelly Rolls"/>
    <property type="match status" value="1"/>
</dbReference>
<dbReference type="InterPro" id="IPR011051">
    <property type="entry name" value="RmlC_Cupin_sf"/>
</dbReference>
<feature type="binding site" evidence="2">
    <location>
        <position position="108"/>
    </location>
    <ligand>
        <name>Fe cation</name>
        <dbReference type="ChEBI" id="CHEBI:24875"/>
    </ligand>
</feature>
<accession>A0A1G6GMN2</accession>
<dbReference type="InterPro" id="IPR012093">
    <property type="entry name" value="Pirin"/>
</dbReference>
<keyword evidence="6" id="KW-1185">Reference proteome</keyword>
<dbReference type="InterPro" id="IPR014710">
    <property type="entry name" value="RmlC-like_jellyroll"/>
</dbReference>
<keyword evidence="2" id="KW-0408">Iron</keyword>
<organism evidence="5 6">
    <name type="scientific">Acinetobacter boissieri</name>
    <dbReference type="NCBI Taxonomy" id="1219383"/>
    <lineage>
        <taxon>Bacteria</taxon>
        <taxon>Pseudomonadati</taxon>
        <taxon>Pseudomonadota</taxon>
        <taxon>Gammaproteobacteria</taxon>
        <taxon>Moraxellales</taxon>
        <taxon>Moraxellaceae</taxon>
        <taxon>Acinetobacter</taxon>
    </lineage>
</organism>
<dbReference type="InterPro" id="IPR003829">
    <property type="entry name" value="Pirin_N_dom"/>
</dbReference>
<dbReference type="GO" id="GO:0046872">
    <property type="term" value="F:metal ion binding"/>
    <property type="evidence" value="ECO:0007669"/>
    <property type="project" value="UniProtKB-KW"/>
</dbReference>
<evidence type="ECO:0000259" key="4">
    <source>
        <dbReference type="Pfam" id="PF02678"/>
    </source>
</evidence>
<dbReference type="PANTHER" id="PTHR13903">
    <property type="entry name" value="PIRIN-RELATED"/>
    <property type="match status" value="1"/>
</dbReference>
<comment type="cofactor">
    <cofactor evidence="2">
        <name>Fe cation</name>
        <dbReference type="ChEBI" id="CHEBI:24875"/>
    </cofactor>
    <text evidence="2">Binds 1 Fe cation per subunit.</text>
</comment>
<dbReference type="AlphaFoldDB" id="A0A1G6GMN2"/>
<protein>
    <submittedName>
        <fullName evidence="5">Redox-sensitive bicupin YhaK, pirin superfamily</fullName>
    </submittedName>
</protein>
<sequence>MSNQRFSQRSIIQRTFGSTHGYITRLMSPSDLGQIVKPFVFLDIFSLNLRDGNPLDNMPLHPHSGIATITVITEGKVHYDDPHSGSGSLTYGGVEWSCAGGGMWHGKELSVNTGVPYIQGFQLWIALPREVENGLSESHYIEAKNMHRTGPAFIILGSYEGVQSPVPAPKGMNYLLVTLSAGEIWTYQPPLGHSVAWLAVATGQLSTGEDSLVNAGEMVIFEQGETPLTLKTSGNEKVIFVLGSAVPHPYTLHLGNYSVHTSAQALKSGEQRISELGKNLREAERKKTALGIIPVFR</sequence>
<reference evidence="6" key="1">
    <citation type="submission" date="2016-09" db="EMBL/GenBank/DDBJ databases">
        <authorList>
            <person name="Varghese N."/>
            <person name="Submissions S."/>
        </authorList>
    </citation>
    <scope>NUCLEOTIDE SEQUENCE [LARGE SCALE GENOMIC DNA]</scope>
    <source>
        <strain evidence="6">ANC 4422</strain>
    </source>
</reference>
<dbReference type="PANTHER" id="PTHR13903:SF8">
    <property type="entry name" value="PIRIN"/>
    <property type="match status" value="1"/>
</dbReference>
<dbReference type="RefSeq" id="WP_092746650.1">
    <property type="nucleotide sequence ID" value="NZ_FMYL01000001.1"/>
</dbReference>
<evidence type="ECO:0000313" key="5">
    <source>
        <dbReference type="EMBL" id="SDB82985.1"/>
    </source>
</evidence>
<feature type="binding site" evidence="2">
    <location>
        <position position="63"/>
    </location>
    <ligand>
        <name>Fe cation</name>
        <dbReference type="ChEBI" id="CHEBI:24875"/>
    </ligand>
</feature>
<dbReference type="PIRSF" id="PIRSF006232">
    <property type="entry name" value="Pirin"/>
    <property type="match status" value="1"/>
</dbReference>
<feature type="binding site" evidence="2">
    <location>
        <position position="105"/>
    </location>
    <ligand>
        <name>Fe cation</name>
        <dbReference type="ChEBI" id="CHEBI:24875"/>
    </ligand>
</feature>
<dbReference type="STRING" id="1219383.SAMN05421733_101401"/>
<evidence type="ECO:0000256" key="3">
    <source>
        <dbReference type="RuleBase" id="RU003457"/>
    </source>
</evidence>
<name>A0A1G6GMN2_9GAMM</name>
<dbReference type="Proteomes" id="UP000242501">
    <property type="component" value="Unassembled WGS sequence"/>
</dbReference>
<evidence type="ECO:0000313" key="6">
    <source>
        <dbReference type="Proteomes" id="UP000242501"/>
    </source>
</evidence>
<keyword evidence="2" id="KW-0479">Metal-binding</keyword>
<dbReference type="EMBL" id="FMYL01000001">
    <property type="protein sequence ID" value="SDB82985.1"/>
    <property type="molecule type" value="Genomic_DNA"/>
</dbReference>
<feature type="domain" description="Pirin N-terminal" evidence="4">
    <location>
        <begin position="31"/>
        <end position="125"/>
    </location>
</feature>
<gene>
    <name evidence="5" type="ORF">SAMN05421733_101401</name>
</gene>
<comment type="similarity">
    <text evidence="1 3">Belongs to the pirin family.</text>
</comment>
<dbReference type="SUPFAM" id="SSF51182">
    <property type="entry name" value="RmlC-like cupins"/>
    <property type="match status" value="1"/>
</dbReference>
<evidence type="ECO:0000256" key="2">
    <source>
        <dbReference type="PIRSR" id="PIRSR006232-1"/>
    </source>
</evidence>
<dbReference type="Pfam" id="PF02678">
    <property type="entry name" value="Pirin"/>
    <property type="match status" value="1"/>
</dbReference>
<evidence type="ECO:0000256" key="1">
    <source>
        <dbReference type="ARBA" id="ARBA00008416"/>
    </source>
</evidence>